<evidence type="ECO:0000313" key="3">
    <source>
        <dbReference type="Proteomes" id="UP000580856"/>
    </source>
</evidence>
<protein>
    <recommendedName>
        <fullName evidence="4">LPP20 lipoprotein</fullName>
    </recommendedName>
</protein>
<dbReference type="AlphaFoldDB" id="A0A846QHX9"/>
<sequence>MKWLATATMVVTLGLWALAGPAAAQEAAPEATLPAQETFGQTIPEQTMPVQAAPGSVDWQSGLVTATGIGAPPANPANLAQARGMAKRAATVIARRNLLELLMGVHIDSTSTVENFMVSSDVVVSRIRGALQNSQILDTAYMSDGSVEVTVGLSLRGPLADVLLPTQSRFLPRATMVARPAVPAPAAPQAPAVQDSAAVDGLPAADAAPAAPVVPAGPFTGLVVDARGLGVRPAMSPRILDENGVEVYGTAVVGREYAIQQGMAGYAKELDRAAASDRVGRNPMRVMALRAEGAASTDLVISNDAAEMIRAAAESPQYLAECRVVIVLD</sequence>
<reference evidence="2 3" key="1">
    <citation type="submission" date="2020-03" db="EMBL/GenBank/DDBJ databases">
        <title>Genomic Encyclopedia of Type Strains, Phase IV (KMG-IV): sequencing the most valuable type-strain genomes for metagenomic binning, comparative biology and taxonomic classification.</title>
        <authorList>
            <person name="Goeker M."/>
        </authorList>
    </citation>
    <scope>NUCLEOTIDE SEQUENCE [LARGE SCALE GENOMIC DNA]</scope>
    <source>
        <strain evidence="2 3">DSM 24233</strain>
    </source>
</reference>
<comment type="caution">
    <text evidence="2">The sequence shown here is derived from an EMBL/GenBank/DDBJ whole genome shotgun (WGS) entry which is preliminary data.</text>
</comment>
<proteinExistence type="predicted"/>
<gene>
    <name evidence="2" type="ORF">GGQ74_000277</name>
</gene>
<name>A0A846QHX9_9BACT</name>
<organism evidence="2 3">
    <name type="scientific">Desulfobaculum xiamenense</name>
    <dbReference type="NCBI Taxonomy" id="995050"/>
    <lineage>
        <taxon>Bacteria</taxon>
        <taxon>Pseudomonadati</taxon>
        <taxon>Thermodesulfobacteriota</taxon>
        <taxon>Desulfovibrionia</taxon>
        <taxon>Desulfovibrionales</taxon>
        <taxon>Desulfovibrionaceae</taxon>
        <taxon>Desulfobaculum</taxon>
    </lineage>
</organism>
<dbReference type="Proteomes" id="UP000580856">
    <property type="component" value="Unassembled WGS sequence"/>
</dbReference>
<accession>A0A846QHX9</accession>
<evidence type="ECO:0008006" key="4">
    <source>
        <dbReference type="Google" id="ProtNLM"/>
    </source>
</evidence>
<evidence type="ECO:0000313" key="2">
    <source>
        <dbReference type="EMBL" id="NJB66637.1"/>
    </source>
</evidence>
<keyword evidence="3" id="KW-1185">Reference proteome</keyword>
<keyword evidence="1" id="KW-0732">Signal</keyword>
<evidence type="ECO:0000256" key="1">
    <source>
        <dbReference type="SAM" id="SignalP"/>
    </source>
</evidence>
<feature type="signal peptide" evidence="1">
    <location>
        <begin position="1"/>
        <end position="24"/>
    </location>
</feature>
<feature type="chain" id="PRO_5032321284" description="LPP20 lipoprotein" evidence="1">
    <location>
        <begin position="25"/>
        <end position="329"/>
    </location>
</feature>
<dbReference type="EMBL" id="JAATJA010000001">
    <property type="protein sequence ID" value="NJB66637.1"/>
    <property type="molecule type" value="Genomic_DNA"/>
</dbReference>
<dbReference type="RefSeq" id="WP_167939759.1">
    <property type="nucleotide sequence ID" value="NZ_JAATJA010000001.1"/>
</dbReference>